<keyword evidence="1" id="KW-0472">Membrane</keyword>
<evidence type="ECO:0000313" key="2">
    <source>
        <dbReference type="EMBL" id="CAG6648254.1"/>
    </source>
</evidence>
<feature type="transmembrane region" description="Helical" evidence="1">
    <location>
        <begin position="46"/>
        <end position="66"/>
    </location>
</feature>
<name>A0A8D8RG02_9HEMI</name>
<proteinExistence type="predicted"/>
<accession>A0A8D8RG02</accession>
<keyword evidence="1" id="KW-1133">Transmembrane helix</keyword>
<dbReference type="EMBL" id="HBUF01150971">
    <property type="protein sequence ID" value="CAG6648254.1"/>
    <property type="molecule type" value="Transcribed_RNA"/>
</dbReference>
<organism evidence="2">
    <name type="scientific">Cacopsylla melanoneura</name>
    <dbReference type="NCBI Taxonomy" id="428564"/>
    <lineage>
        <taxon>Eukaryota</taxon>
        <taxon>Metazoa</taxon>
        <taxon>Ecdysozoa</taxon>
        <taxon>Arthropoda</taxon>
        <taxon>Hexapoda</taxon>
        <taxon>Insecta</taxon>
        <taxon>Pterygota</taxon>
        <taxon>Neoptera</taxon>
        <taxon>Paraneoptera</taxon>
        <taxon>Hemiptera</taxon>
        <taxon>Sternorrhyncha</taxon>
        <taxon>Psylloidea</taxon>
        <taxon>Psyllidae</taxon>
        <taxon>Psyllinae</taxon>
        <taxon>Cacopsylla</taxon>
    </lineage>
</organism>
<reference evidence="2" key="1">
    <citation type="submission" date="2021-05" db="EMBL/GenBank/DDBJ databases">
        <authorList>
            <person name="Alioto T."/>
            <person name="Alioto T."/>
            <person name="Gomez Garrido J."/>
        </authorList>
    </citation>
    <scope>NUCLEOTIDE SEQUENCE</scope>
</reference>
<keyword evidence="1" id="KW-0812">Transmembrane</keyword>
<dbReference type="AlphaFoldDB" id="A0A8D8RG02"/>
<sequence>MVRINKMNEDQEELEFHLKFMKCSSSAYTLTNINIGLDLISFNSFLIKYSVASFIFYIISFFYWFLKVKLKDGLRFSKELLVFMYHYEAKSIHSPRTLTWYLL</sequence>
<protein>
    <submittedName>
        <fullName evidence="2">Uncharacterized protein</fullName>
    </submittedName>
</protein>
<evidence type="ECO:0000256" key="1">
    <source>
        <dbReference type="SAM" id="Phobius"/>
    </source>
</evidence>